<reference evidence="2 3" key="1">
    <citation type="submission" date="2015-07" db="EMBL/GenBank/DDBJ databases">
        <authorList>
            <person name="Noorani M."/>
        </authorList>
    </citation>
    <scope>NUCLEOTIDE SEQUENCE [LARGE SCALE GENOMIC DNA]</scope>
    <source>
        <strain evidence="2 3">CECT 5088</strain>
    </source>
</reference>
<name>A0A0M6XKU6_9RHOB</name>
<dbReference type="STRING" id="282197.SAMN04488517_101112"/>
<dbReference type="Pfam" id="PF06347">
    <property type="entry name" value="SH3_4"/>
    <property type="match status" value="2"/>
</dbReference>
<dbReference type="InterPro" id="IPR010466">
    <property type="entry name" value="DUF1058"/>
</dbReference>
<dbReference type="AlphaFoldDB" id="A0A0M6XKU6"/>
<gene>
    <name evidence="2" type="ORF">JAN5088_00306</name>
</gene>
<evidence type="ECO:0000313" key="3">
    <source>
        <dbReference type="Proteomes" id="UP000048908"/>
    </source>
</evidence>
<feature type="compositionally biased region" description="Low complexity" evidence="1">
    <location>
        <begin position="13"/>
        <end position="23"/>
    </location>
</feature>
<accession>A0A0M6XKU6</accession>
<dbReference type="EMBL" id="CXPG01000009">
    <property type="protein sequence ID" value="CTQ31548.1"/>
    <property type="molecule type" value="Genomic_DNA"/>
</dbReference>
<protein>
    <submittedName>
        <fullName evidence="2">Bacterial SH3 domain protein</fullName>
    </submittedName>
</protein>
<sequence length="188" mass="20716">MVPTRKGRQTPPASSAGSNGQNGQSMRRTILIAALVAITGLAAWADDRGPVTGLPLPRYVSMKAAEGYARRGPSSTHRIDWVFKRRNMPLLLTDEYGQWRRVQDREGAGGWMHYSLLSGNRTVIVEPEQLDLRRRPTPDSPVSARLETGVVAWLDHCEGDWCEVEVEGTGGWAERAALWGILPGEPSD</sequence>
<organism evidence="2 3">
    <name type="scientific">Jannaschia rubra</name>
    <dbReference type="NCBI Taxonomy" id="282197"/>
    <lineage>
        <taxon>Bacteria</taxon>
        <taxon>Pseudomonadati</taxon>
        <taxon>Pseudomonadota</taxon>
        <taxon>Alphaproteobacteria</taxon>
        <taxon>Rhodobacterales</taxon>
        <taxon>Roseobacteraceae</taxon>
        <taxon>Jannaschia</taxon>
    </lineage>
</organism>
<evidence type="ECO:0000256" key="1">
    <source>
        <dbReference type="SAM" id="MobiDB-lite"/>
    </source>
</evidence>
<keyword evidence="3" id="KW-1185">Reference proteome</keyword>
<evidence type="ECO:0000313" key="2">
    <source>
        <dbReference type="EMBL" id="CTQ31548.1"/>
    </source>
</evidence>
<dbReference type="Proteomes" id="UP000048908">
    <property type="component" value="Unassembled WGS sequence"/>
</dbReference>
<feature type="region of interest" description="Disordered" evidence="1">
    <location>
        <begin position="1"/>
        <end position="23"/>
    </location>
</feature>
<proteinExistence type="predicted"/>